<dbReference type="EMBL" id="MU970065">
    <property type="protein sequence ID" value="KAK9323134.1"/>
    <property type="molecule type" value="Genomic_DNA"/>
</dbReference>
<reference evidence="2" key="1">
    <citation type="journal article" date="2024" name="Front. Bioeng. Biotechnol.">
        <title>Genome-scale model development and genomic sequencing of the oleaginous clade Lipomyces.</title>
        <authorList>
            <person name="Czajka J.J."/>
            <person name="Han Y."/>
            <person name="Kim J."/>
            <person name="Mondo S.J."/>
            <person name="Hofstad B.A."/>
            <person name="Robles A."/>
            <person name="Haridas S."/>
            <person name="Riley R."/>
            <person name="LaButti K."/>
            <person name="Pangilinan J."/>
            <person name="Andreopoulos W."/>
            <person name="Lipzen A."/>
            <person name="Yan J."/>
            <person name="Wang M."/>
            <person name="Ng V."/>
            <person name="Grigoriev I.V."/>
            <person name="Spatafora J.W."/>
            <person name="Magnuson J.K."/>
            <person name="Baker S.E."/>
            <person name="Pomraning K.R."/>
        </authorList>
    </citation>
    <scope>NUCLEOTIDE SEQUENCE [LARGE SCALE GENOMIC DNA]</scope>
    <source>
        <strain evidence="2">CBS 10300</strain>
    </source>
</reference>
<sequence length="493" mass="55916">MIPVFDLSWRIIPVEELDNIDPVKILGLLARVSVRDLDKSDKDLLLPPDSKSWFTAVVNYLPNWSELDFYSYVEVDDNGRQQPDIAQFVSRTGGQVTKIRTWSTKNHSNCAGTQSWIMKAAVQLTNLRKLSLGYLGAARSPSLFSNGPTWNILNKLHSLQLLIPYAPDLLDHISSLPGTVGLPNLLSLDFYFDERILSGKVQDRESLLRLDIKHRPGSKFTAFPNLEIFRLGGEHENLQDIFERQVPIEEEQLRLLLLGMPKLRKFGCLRLAVNMHFGQHYSSVSFTDNPVLEELDFSGLMWIPLPALPNGIKKYKAPYTVGILRLNPKLKVNEFSELEYIDMTGGFCGRLTNTVLLDVLRRCNAKAVRTLIAGATDSINFSGKYGRYYGDNLIQRIVKFCPNLVHLDVSYNKSFDDSCLRELLLLTSLTHLDLSGTTVTEDGVMNLLDEGTLPIRKLILDDCEYVDNPLVFFDLYGVGVDFVPRVLYYEEDF</sequence>
<evidence type="ECO:0000313" key="1">
    <source>
        <dbReference type="EMBL" id="KAK9323134.1"/>
    </source>
</evidence>
<organism evidence="1 2">
    <name type="scientific">Lipomyces orientalis</name>
    <dbReference type="NCBI Taxonomy" id="1233043"/>
    <lineage>
        <taxon>Eukaryota</taxon>
        <taxon>Fungi</taxon>
        <taxon>Dikarya</taxon>
        <taxon>Ascomycota</taxon>
        <taxon>Saccharomycotina</taxon>
        <taxon>Lipomycetes</taxon>
        <taxon>Lipomycetales</taxon>
        <taxon>Lipomycetaceae</taxon>
        <taxon>Lipomyces</taxon>
    </lineage>
</organism>
<proteinExistence type="predicted"/>
<protein>
    <submittedName>
        <fullName evidence="1">Uncharacterized protein</fullName>
    </submittedName>
</protein>
<name>A0ACC3TPQ1_9ASCO</name>
<gene>
    <name evidence="1" type="ORF">V1517DRAFT_307336</name>
</gene>
<keyword evidence="2" id="KW-1185">Reference proteome</keyword>
<evidence type="ECO:0000313" key="2">
    <source>
        <dbReference type="Proteomes" id="UP001489719"/>
    </source>
</evidence>
<comment type="caution">
    <text evidence="1">The sequence shown here is derived from an EMBL/GenBank/DDBJ whole genome shotgun (WGS) entry which is preliminary data.</text>
</comment>
<accession>A0ACC3TPQ1</accession>
<dbReference type="Proteomes" id="UP001489719">
    <property type="component" value="Unassembled WGS sequence"/>
</dbReference>